<dbReference type="PANTHER" id="PTHR10587:SF137">
    <property type="entry name" value="4-DEOXY-4-FORMAMIDO-L-ARABINOSE-PHOSPHOUNDECAPRENOL DEFORMYLASE ARND-RELATED"/>
    <property type="match status" value="1"/>
</dbReference>
<dbReference type="InterPro" id="IPR050248">
    <property type="entry name" value="Polysacc_deacetylase_ArnD"/>
</dbReference>
<protein>
    <submittedName>
        <fullName evidence="2">Polysaccharide deacetylase family protein</fullName>
    </submittedName>
</protein>
<dbReference type="Gene3D" id="3.20.20.370">
    <property type="entry name" value="Glycoside hydrolase/deacetylase"/>
    <property type="match status" value="1"/>
</dbReference>
<sequence length="248" mass="26022">MWRAGAVAVAGLAGWHVVPAATWLPGVRGALWPALDGRGDPGRVALTFDDGPDPGTTPLFLRALDRLSVRATFFVLGERLERAPALGRLIVAEGHELAVHGWSHDPPWVPRPVRDVREVARAAALVADVAGGRPLWYRPPYGVLTGGRWAAARAAGLRPVLWSAWGRDWTADASPASVRAEVARGVRGGATVLLHDSDALCAPGSWRAALGALPGLVADCRARGLAVGRLAEHGLDRPAGAARGCTGR</sequence>
<reference evidence="2 3" key="1">
    <citation type="submission" date="2023-09" db="EMBL/GenBank/DDBJ databases">
        <title>Streptomyces sp. nov.: A antagonism against Alternaria gaisen Producing Streptochlin, Isolated from Tamarix root soil.</title>
        <authorList>
            <person name="Chen Y."/>
        </authorList>
    </citation>
    <scope>NUCLEOTIDE SEQUENCE [LARGE SCALE GENOMIC DNA]</scope>
    <source>
        <strain evidence="2 3">TRM76323</strain>
    </source>
</reference>
<dbReference type="SUPFAM" id="SSF88713">
    <property type="entry name" value="Glycoside hydrolase/deacetylase"/>
    <property type="match status" value="1"/>
</dbReference>
<name>A0ABU3QU30_9ACTN</name>
<evidence type="ECO:0000313" key="3">
    <source>
        <dbReference type="Proteomes" id="UP001250181"/>
    </source>
</evidence>
<dbReference type="InterPro" id="IPR011330">
    <property type="entry name" value="Glyco_hydro/deAcase_b/a-brl"/>
</dbReference>
<proteinExistence type="predicted"/>
<dbReference type="Proteomes" id="UP001250181">
    <property type="component" value="Unassembled WGS sequence"/>
</dbReference>
<evidence type="ECO:0000313" key="2">
    <source>
        <dbReference type="EMBL" id="MDT9686295.1"/>
    </source>
</evidence>
<organism evidence="2 3">
    <name type="scientific">Streptomyces tamarix</name>
    <dbReference type="NCBI Taxonomy" id="3078565"/>
    <lineage>
        <taxon>Bacteria</taxon>
        <taxon>Bacillati</taxon>
        <taxon>Actinomycetota</taxon>
        <taxon>Actinomycetes</taxon>
        <taxon>Kitasatosporales</taxon>
        <taxon>Streptomycetaceae</taxon>
        <taxon>Streptomyces</taxon>
    </lineage>
</organism>
<dbReference type="Pfam" id="PF01522">
    <property type="entry name" value="Polysacc_deac_1"/>
    <property type="match status" value="1"/>
</dbReference>
<comment type="caution">
    <text evidence="2">The sequence shown here is derived from an EMBL/GenBank/DDBJ whole genome shotgun (WGS) entry which is preliminary data.</text>
</comment>
<evidence type="ECO:0000259" key="1">
    <source>
        <dbReference type="PROSITE" id="PS51677"/>
    </source>
</evidence>
<dbReference type="InterPro" id="IPR002509">
    <property type="entry name" value="NODB_dom"/>
</dbReference>
<gene>
    <name evidence="2" type="ORF">RND61_30125</name>
</gene>
<dbReference type="PROSITE" id="PS51677">
    <property type="entry name" value="NODB"/>
    <property type="match status" value="1"/>
</dbReference>
<keyword evidence="3" id="KW-1185">Reference proteome</keyword>
<feature type="domain" description="NodB homology" evidence="1">
    <location>
        <begin position="42"/>
        <end position="228"/>
    </location>
</feature>
<accession>A0ABU3QU30</accession>
<dbReference type="PANTHER" id="PTHR10587">
    <property type="entry name" value="GLYCOSYL TRANSFERASE-RELATED"/>
    <property type="match status" value="1"/>
</dbReference>
<dbReference type="CDD" id="cd10959">
    <property type="entry name" value="CE4_NodB_like_3"/>
    <property type="match status" value="1"/>
</dbReference>
<dbReference type="EMBL" id="JAWCTQ010000061">
    <property type="protein sequence ID" value="MDT9686295.1"/>
    <property type="molecule type" value="Genomic_DNA"/>
</dbReference>